<reference evidence="8 9" key="1">
    <citation type="submission" date="2020-09" db="EMBL/GenBank/DDBJ databases">
        <authorList>
            <person name="Courtine D."/>
        </authorList>
    </citation>
    <scope>NUCLEOTIDE SEQUENCE [LARGE SCALE GENOMIC DNA]</scope>
    <source>
        <strain evidence="8 9">IRI35c</strain>
    </source>
</reference>
<proteinExistence type="predicted"/>
<accession>A0A7G2DD12</accession>
<evidence type="ECO:0000313" key="8">
    <source>
        <dbReference type="EMBL" id="CAD5245051.1"/>
    </source>
</evidence>
<dbReference type="InterPro" id="IPR027379">
    <property type="entry name" value="CLS_N"/>
</dbReference>
<evidence type="ECO:0000256" key="6">
    <source>
        <dbReference type="SAM" id="Phobius"/>
    </source>
</evidence>
<evidence type="ECO:0000256" key="4">
    <source>
        <dbReference type="ARBA" id="ARBA00022989"/>
    </source>
</evidence>
<protein>
    <recommendedName>
        <fullName evidence="7">Cardiolipin synthase N-terminal domain-containing protein</fullName>
    </recommendedName>
</protein>
<evidence type="ECO:0000256" key="5">
    <source>
        <dbReference type="ARBA" id="ARBA00023136"/>
    </source>
</evidence>
<dbReference type="KEGG" id="tcq:TIRI35C_1897"/>
<gene>
    <name evidence="8" type="ORF">TIRI35C_1897</name>
</gene>
<feature type="domain" description="Cardiolipin synthase N-terminal" evidence="7">
    <location>
        <begin position="24"/>
        <end position="65"/>
    </location>
</feature>
<dbReference type="GO" id="GO:0005886">
    <property type="term" value="C:plasma membrane"/>
    <property type="evidence" value="ECO:0007669"/>
    <property type="project" value="UniProtKB-SubCell"/>
</dbReference>
<sequence>MGDAVFLGTVWALGMFLMALQLLALVWVIYDVLTKQKRMSDVEKVLWIVLAFLFTILGALVYYLIIKRSGKYEEKPAKAVSSEDPIRVY</sequence>
<evidence type="ECO:0000313" key="9">
    <source>
        <dbReference type="Proteomes" id="UP000516304"/>
    </source>
</evidence>
<evidence type="ECO:0000256" key="3">
    <source>
        <dbReference type="ARBA" id="ARBA00022692"/>
    </source>
</evidence>
<dbReference type="GeneID" id="58919646"/>
<evidence type="ECO:0000259" key="7">
    <source>
        <dbReference type="Pfam" id="PF13396"/>
    </source>
</evidence>
<dbReference type="EMBL" id="LR881183">
    <property type="protein sequence ID" value="CAD5245051.1"/>
    <property type="molecule type" value="Genomic_DNA"/>
</dbReference>
<comment type="subcellular location">
    <subcellularLocation>
        <location evidence="1">Cell membrane</location>
        <topology evidence="1">Multi-pass membrane protein</topology>
    </subcellularLocation>
</comment>
<dbReference type="Proteomes" id="UP000516304">
    <property type="component" value="Chromosome TIRI35C"/>
</dbReference>
<evidence type="ECO:0000256" key="2">
    <source>
        <dbReference type="ARBA" id="ARBA00022475"/>
    </source>
</evidence>
<keyword evidence="4 6" id="KW-1133">Transmembrane helix</keyword>
<dbReference type="RefSeq" id="WP_188202653.1">
    <property type="nucleotide sequence ID" value="NZ_LR881183.1"/>
</dbReference>
<organism evidence="8 9">
    <name type="scientific">Thermococcus camini</name>
    <dbReference type="NCBI Taxonomy" id="2016373"/>
    <lineage>
        <taxon>Archaea</taxon>
        <taxon>Methanobacteriati</taxon>
        <taxon>Methanobacteriota</taxon>
        <taxon>Thermococci</taxon>
        <taxon>Thermococcales</taxon>
        <taxon>Thermococcaceae</taxon>
        <taxon>Thermococcus</taxon>
    </lineage>
</organism>
<keyword evidence="3 6" id="KW-0812">Transmembrane</keyword>
<feature type="transmembrane region" description="Helical" evidence="6">
    <location>
        <begin position="45"/>
        <end position="66"/>
    </location>
</feature>
<keyword evidence="2" id="KW-1003">Cell membrane</keyword>
<dbReference type="Pfam" id="PF13396">
    <property type="entry name" value="PLDc_N"/>
    <property type="match status" value="1"/>
</dbReference>
<evidence type="ECO:0000256" key="1">
    <source>
        <dbReference type="ARBA" id="ARBA00004651"/>
    </source>
</evidence>
<feature type="transmembrane region" description="Helical" evidence="6">
    <location>
        <begin position="6"/>
        <end position="33"/>
    </location>
</feature>
<name>A0A7G2DD12_9EURY</name>
<keyword evidence="9" id="KW-1185">Reference proteome</keyword>
<keyword evidence="5 6" id="KW-0472">Membrane</keyword>
<dbReference type="AlphaFoldDB" id="A0A7G2DD12"/>